<evidence type="ECO:0000313" key="2">
    <source>
        <dbReference type="Proteomes" id="UP000663193"/>
    </source>
</evidence>
<dbReference type="EMBL" id="CP069024">
    <property type="protein sequence ID" value="QRC92166.1"/>
    <property type="molecule type" value="Genomic_DNA"/>
</dbReference>
<dbReference type="Proteomes" id="UP000663193">
    <property type="component" value="Chromosome 2"/>
</dbReference>
<evidence type="ECO:0000313" key="1">
    <source>
        <dbReference type="EMBL" id="QRC92166.1"/>
    </source>
</evidence>
<sequence length="68" mass="7900">MTSTSRFRNIGILQREFGLCRKTLQILAYRMRILLRCPGARAVLSDCCKFDTTNACRYPSNHNMLLFL</sequence>
<keyword evidence="2" id="KW-1185">Reference proteome</keyword>
<accession>A0A7U2ESU2</accession>
<reference evidence="2" key="1">
    <citation type="journal article" date="2021" name="BMC Genomics">
        <title>Chromosome-level genome assembly and manually-curated proteome of model necrotroph Parastagonospora nodorum Sn15 reveals a genome-wide trove of candidate effector homologs, and redundancy of virulence-related functions within an accessory chromosome.</title>
        <authorList>
            <person name="Bertazzoni S."/>
            <person name="Jones D.A.B."/>
            <person name="Phan H.T."/>
            <person name="Tan K.-C."/>
            <person name="Hane J.K."/>
        </authorList>
    </citation>
    <scope>NUCLEOTIDE SEQUENCE [LARGE SCALE GENOMIC DNA]</scope>
    <source>
        <strain evidence="2">SN15 / ATCC MYA-4574 / FGSC 10173)</strain>
    </source>
</reference>
<gene>
    <name evidence="1" type="ORF">JI435_402020</name>
</gene>
<name>A0A7U2ESU2_PHANO</name>
<dbReference type="AlphaFoldDB" id="A0A7U2ESU2"/>
<dbReference type="VEuPathDB" id="FungiDB:JI435_402020"/>
<organism evidence="1 2">
    <name type="scientific">Phaeosphaeria nodorum (strain SN15 / ATCC MYA-4574 / FGSC 10173)</name>
    <name type="common">Glume blotch fungus</name>
    <name type="synonym">Parastagonospora nodorum</name>
    <dbReference type="NCBI Taxonomy" id="321614"/>
    <lineage>
        <taxon>Eukaryota</taxon>
        <taxon>Fungi</taxon>
        <taxon>Dikarya</taxon>
        <taxon>Ascomycota</taxon>
        <taxon>Pezizomycotina</taxon>
        <taxon>Dothideomycetes</taxon>
        <taxon>Pleosporomycetidae</taxon>
        <taxon>Pleosporales</taxon>
        <taxon>Pleosporineae</taxon>
        <taxon>Phaeosphaeriaceae</taxon>
        <taxon>Parastagonospora</taxon>
    </lineage>
</organism>
<protein>
    <submittedName>
        <fullName evidence="1">Uncharacterized protein</fullName>
    </submittedName>
</protein>
<proteinExistence type="predicted"/>